<evidence type="ECO:0000313" key="2">
    <source>
        <dbReference type="EMBL" id="WOT40701.1"/>
    </source>
</evidence>
<reference evidence="2 3" key="1">
    <citation type="journal article" date="2021" name="J. Microbiol. Biotechnol.">
        <title>An Efficient Markerless Deletion System Suitable for the Industrial Strains of Streptomyces.</title>
        <authorList>
            <person name="Dong J."/>
            <person name="Wei J."/>
            <person name="Li H."/>
            <person name="Zhao S."/>
            <person name="Guan W."/>
        </authorList>
    </citation>
    <scope>NUCLEOTIDE SEQUENCE [LARGE SCALE GENOMIC DNA]</scope>
    <source>
        <strain evidence="2 3">CICC 11043</strain>
    </source>
</reference>
<proteinExistence type="predicted"/>
<dbReference type="EMBL" id="CP137525">
    <property type="protein sequence ID" value="WOT40701.1"/>
    <property type="molecule type" value="Genomic_DNA"/>
</dbReference>
<geneLocation type="plasmid" evidence="2 3">
    <name>unnamed</name>
</geneLocation>
<dbReference type="Pfam" id="PF13021">
    <property type="entry name" value="DUF3885"/>
    <property type="match status" value="1"/>
</dbReference>
<gene>
    <name evidence="2" type="ORF">R5U08_42185</name>
</gene>
<keyword evidence="3" id="KW-1185">Reference proteome</keyword>
<dbReference type="Proteomes" id="UP001305002">
    <property type="component" value="Plasmid unnamed"/>
</dbReference>
<name>A0ABZ0KSF3_STRC4</name>
<reference evidence="2 3" key="2">
    <citation type="journal article" date="2024" name="Microb. Biotechnol.">
        <title>The involvement of multiple ABC transporters in daunorubicin efflux in Streptomyces coeruleorubidus.</title>
        <authorList>
            <person name="Dong J."/>
            <person name="Ning J."/>
            <person name="Tian Y."/>
            <person name="Li H."/>
            <person name="Chen H."/>
            <person name="Guan W."/>
        </authorList>
    </citation>
    <scope>NUCLEOTIDE SEQUENCE [LARGE SCALE GENOMIC DNA]</scope>
    <source>
        <strain evidence="2 3">CICC 11043</strain>
    </source>
</reference>
<organism evidence="2 3">
    <name type="scientific">Streptomyces coeruleorubidus</name>
    <dbReference type="NCBI Taxonomy" id="116188"/>
    <lineage>
        <taxon>Bacteria</taxon>
        <taxon>Bacillati</taxon>
        <taxon>Actinomycetota</taxon>
        <taxon>Actinomycetes</taxon>
        <taxon>Kitasatosporales</taxon>
        <taxon>Streptomycetaceae</taxon>
        <taxon>Streptomyces</taxon>
    </lineage>
</organism>
<evidence type="ECO:0000313" key="3">
    <source>
        <dbReference type="Proteomes" id="UP001305002"/>
    </source>
</evidence>
<protein>
    <recommendedName>
        <fullName evidence="1">DUF3885 domain-containing protein</fullName>
    </recommendedName>
</protein>
<dbReference type="InterPro" id="IPR024976">
    <property type="entry name" value="DUF3885"/>
</dbReference>
<evidence type="ECO:0000259" key="1">
    <source>
        <dbReference type="Pfam" id="PF13021"/>
    </source>
</evidence>
<accession>A0ABZ0KSF3</accession>
<sequence length="239" mass="27451">MEQYEISTGISLQTELGQFGPGGRFLSMANTGSMVVGGFMRETTSGRVRRVSGDGQTNLTELWQQRWPSCPPVGYKLRDPYRDVWVRFHSLAESKRYAEDESEYTVVLERYNTVLDELFAGADVYVITPFWTTEAEVPSVERATGYWQSLLVKDDPDPEFRTYCHLFAARRPWQRGCIDDLLRDTADDKVAGILITDTRMQRIHHPYDGGADVFLSTSEERDQMRDRHAEWLSRHPSGL</sequence>
<keyword evidence="2" id="KW-0614">Plasmid</keyword>
<dbReference type="RefSeq" id="WP_317928367.1">
    <property type="nucleotide sequence ID" value="NZ_CP137525.1"/>
</dbReference>
<feature type="domain" description="DUF3885" evidence="1">
    <location>
        <begin position="74"/>
        <end position="236"/>
    </location>
</feature>